<sequence>MADELSGALKIIDPEFVIYGPPGLDVGSLLSGYALATAALAANGRLEEASAVRDAAVKVWESYLATLTSLGVGSAAAAKAGEDAAGFAACEVARTALGFAGLRGLSSVLDGAKKAEAEAALLRLAQKCVLQRKARGVQVILDELSSLLTLGC</sequence>
<evidence type="ECO:0000256" key="2">
    <source>
        <dbReference type="ARBA" id="ARBA00022679"/>
    </source>
</evidence>
<proteinExistence type="inferred from homology"/>
<comment type="caution">
    <text evidence="6">The sequence shown here is derived from an EMBL/GenBank/DDBJ whole genome shotgun (WGS) entry which is preliminary data.</text>
</comment>
<dbReference type="GO" id="GO:0016301">
    <property type="term" value="F:kinase activity"/>
    <property type="evidence" value="ECO:0007669"/>
    <property type="project" value="UniProtKB-KW"/>
</dbReference>
<dbReference type="AlphaFoldDB" id="A0A813H9Y3"/>
<reference evidence="6" key="1">
    <citation type="submission" date="2021-02" db="EMBL/GenBank/DDBJ databases">
        <authorList>
            <person name="Dougan E. K."/>
            <person name="Rhodes N."/>
            <person name="Thang M."/>
            <person name="Chan C."/>
        </authorList>
    </citation>
    <scope>NUCLEOTIDE SEQUENCE</scope>
</reference>
<dbReference type="Gene3D" id="3.90.1200.10">
    <property type="match status" value="1"/>
</dbReference>
<keyword evidence="2" id="KW-0808">Transferase</keyword>
<name>A0A813H9Y3_POLGL</name>
<dbReference type="PANTHER" id="PTHR34273:SF2">
    <property type="entry name" value="METHYLTHIORIBOSE KINASE"/>
    <property type="match status" value="1"/>
</dbReference>
<comment type="similarity">
    <text evidence="1">Belongs to the methylthioribose kinase family.</text>
</comment>
<protein>
    <submittedName>
        <fullName evidence="6">Uncharacterized protein</fullName>
    </submittedName>
</protein>
<evidence type="ECO:0000313" key="6">
    <source>
        <dbReference type="EMBL" id="CAE8634480.1"/>
    </source>
</evidence>
<gene>
    <name evidence="6" type="ORF">PGLA1383_LOCUS50129</name>
</gene>
<dbReference type="PANTHER" id="PTHR34273">
    <property type="entry name" value="METHYLTHIORIBOSE KINASE"/>
    <property type="match status" value="1"/>
</dbReference>
<dbReference type="GO" id="GO:0005524">
    <property type="term" value="F:ATP binding"/>
    <property type="evidence" value="ECO:0007669"/>
    <property type="project" value="UniProtKB-KW"/>
</dbReference>
<accession>A0A813H9Y3</accession>
<keyword evidence="4" id="KW-0418">Kinase</keyword>
<organism evidence="6 7">
    <name type="scientific">Polarella glacialis</name>
    <name type="common">Dinoflagellate</name>
    <dbReference type="NCBI Taxonomy" id="89957"/>
    <lineage>
        <taxon>Eukaryota</taxon>
        <taxon>Sar</taxon>
        <taxon>Alveolata</taxon>
        <taxon>Dinophyceae</taxon>
        <taxon>Suessiales</taxon>
        <taxon>Suessiaceae</taxon>
        <taxon>Polarella</taxon>
    </lineage>
</organism>
<dbReference type="Proteomes" id="UP000654075">
    <property type="component" value="Unassembled WGS sequence"/>
</dbReference>
<evidence type="ECO:0000256" key="3">
    <source>
        <dbReference type="ARBA" id="ARBA00022741"/>
    </source>
</evidence>
<dbReference type="InterPro" id="IPR011009">
    <property type="entry name" value="Kinase-like_dom_sf"/>
</dbReference>
<evidence type="ECO:0000256" key="5">
    <source>
        <dbReference type="ARBA" id="ARBA00022840"/>
    </source>
</evidence>
<keyword evidence="5" id="KW-0067">ATP-binding</keyword>
<evidence type="ECO:0000256" key="4">
    <source>
        <dbReference type="ARBA" id="ARBA00022777"/>
    </source>
</evidence>
<keyword evidence="3" id="KW-0547">Nucleotide-binding</keyword>
<evidence type="ECO:0000256" key="1">
    <source>
        <dbReference type="ARBA" id="ARBA00010165"/>
    </source>
</evidence>
<keyword evidence="7" id="KW-1185">Reference proteome</keyword>
<dbReference type="SUPFAM" id="SSF56112">
    <property type="entry name" value="Protein kinase-like (PK-like)"/>
    <property type="match status" value="1"/>
</dbReference>
<evidence type="ECO:0000313" key="7">
    <source>
        <dbReference type="Proteomes" id="UP000654075"/>
    </source>
</evidence>
<dbReference type="EMBL" id="CAJNNV010031029">
    <property type="protein sequence ID" value="CAE8634480.1"/>
    <property type="molecule type" value="Genomic_DNA"/>
</dbReference>